<dbReference type="InterPro" id="IPR019273">
    <property type="entry name" value="Lunapark_Znf"/>
</dbReference>
<name>F4PMV6_CACFS</name>
<keyword evidence="1" id="KW-0256">Endoplasmic reticulum</keyword>
<evidence type="ECO:0000256" key="3">
    <source>
        <dbReference type="SAM" id="MobiDB-lite"/>
    </source>
</evidence>
<feature type="region of interest" description="Disordered" evidence="3">
    <location>
        <begin position="408"/>
        <end position="491"/>
    </location>
</feature>
<keyword evidence="1" id="KW-0479">Metal-binding</keyword>
<proteinExistence type="inferred from homology"/>
<dbReference type="GeneID" id="14874879"/>
<dbReference type="Pfam" id="PF10058">
    <property type="entry name" value="Zn_ribbon_10"/>
    <property type="match status" value="1"/>
</dbReference>
<dbReference type="EMBL" id="GL883008">
    <property type="protein sequence ID" value="EGG23700.1"/>
    <property type="molecule type" value="Genomic_DNA"/>
</dbReference>
<keyword evidence="1" id="KW-0472">Membrane</keyword>
<dbReference type="Proteomes" id="UP000007797">
    <property type="component" value="Unassembled WGS sequence"/>
</dbReference>
<comment type="domain">
    <text evidence="1">The C4-type zinc finger motif is necessary both for its ER three-way tubular junction localization and formation.</text>
</comment>
<evidence type="ECO:0000256" key="2">
    <source>
        <dbReference type="SAM" id="Coils"/>
    </source>
</evidence>
<feature type="compositionally biased region" description="Low complexity" evidence="3">
    <location>
        <begin position="215"/>
        <end position="231"/>
    </location>
</feature>
<feature type="compositionally biased region" description="Polar residues" evidence="3">
    <location>
        <begin position="303"/>
        <end position="312"/>
    </location>
</feature>
<feature type="region of interest" description="Disordered" evidence="3">
    <location>
        <begin position="205"/>
        <end position="351"/>
    </location>
</feature>
<organism evidence="5 6">
    <name type="scientific">Cavenderia fasciculata</name>
    <name type="common">Slime mold</name>
    <name type="synonym">Dictyostelium fasciculatum</name>
    <dbReference type="NCBI Taxonomy" id="261658"/>
    <lineage>
        <taxon>Eukaryota</taxon>
        <taxon>Amoebozoa</taxon>
        <taxon>Evosea</taxon>
        <taxon>Eumycetozoa</taxon>
        <taxon>Dictyostelia</taxon>
        <taxon>Acytosteliales</taxon>
        <taxon>Cavenderiaceae</taxon>
        <taxon>Cavenderia</taxon>
    </lineage>
</organism>
<dbReference type="InterPro" id="IPR040115">
    <property type="entry name" value="Lnp"/>
</dbReference>
<feature type="transmembrane region" description="Helical" evidence="1">
    <location>
        <begin position="136"/>
        <end position="160"/>
    </location>
</feature>
<dbReference type="GO" id="GO:0071788">
    <property type="term" value="P:endoplasmic reticulum tubular network maintenance"/>
    <property type="evidence" value="ECO:0007669"/>
    <property type="project" value="UniProtKB-UniRule"/>
</dbReference>
<comment type="subcellular location">
    <subcellularLocation>
        <location evidence="1">Endoplasmic reticulum membrane</location>
        <topology evidence="1">Multi-pass membrane protein</topology>
    </subcellularLocation>
</comment>
<comment type="function">
    <text evidence="1">Plays a role in determining ER morphology.</text>
</comment>
<feature type="compositionally biased region" description="Polar residues" evidence="3">
    <location>
        <begin position="320"/>
        <end position="349"/>
    </location>
</feature>
<dbReference type="GO" id="GO:1903373">
    <property type="term" value="P:positive regulation of endoplasmic reticulum tubular network organization"/>
    <property type="evidence" value="ECO:0007669"/>
    <property type="project" value="UniProtKB-UniRule"/>
</dbReference>
<dbReference type="PANTHER" id="PTHR22166:SF12">
    <property type="entry name" value="ENDOPLASMIC RETICULUM JUNCTION FORMATION PROTEIN LUNAPARK"/>
    <property type="match status" value="1"/>
</dbReference>
<keyword evidence="2" id="KW-0175">Coiled coil</keyword>
<feature type="coiled-coil region" evidence="2">
    <location>
        <begin position="65"/>
        <end position="99"/>
    </location>
</feature>
<keyword evidence="6" id="KW-1185">Reference proteome</keyword>
<sequence>MPQTLDWTPYRSKDNVSMVYLYLCITSHLLQEQMDVQIIGLISYTTTARLEESDVHSSLQIRFNYSNVACNINTFAKELADLEEKIIHLEDYVSNARTTQHTVFVRVIIYSIVLEVILVSYIYYQTRSVETLYGKLLYASYLLLFPLVIFIATKLFNALYKKIISRNEKKLETLKSRLQSKIDERKKETDYENTQKLIDKYDKLMKKNKGGGNNNFGINNNNNHNNNNNLGIRQRNVQGQSSSSSNNTPSSPNRTGNSSSSSSSLSNNQPYQPYNPYQYPTSPSSPPQQQQQQPPTQYQSPQKPSAPTRQTPSSSSSSSTLHNYGQQVQQSPGGMRNQAHTPPQKQNPSGWLDKVVDYLISDGPKYGSPLICKKCHSHNGYVPTGEISTVQFRCRFCQYFNQNGLVEDHDGDNNNNNNPSPSSSLSNQQPNNNNNNNEETSSSSSSSTPTSTSQPTAAAAVSKSKGGNEEKQSTPNNSMKKIKSSSSLQDK</sequence>
<reference evidence="6" key="1">
    <citation type="journal article" date="2011" name="Genome Res.">
        <title>Phylogeny-wide analysis of social amoeba genomes highlights ancient origins for complex intercellular communication.</title>
        <authorList>
            <person name="Heidel A.J."/>
            <person name="Lawal H.M."/>
            <person name="Felder M."/>
            <person name="Schilde C."/>
            <person name="Helps N.R."/>
            <person name="Tunggal B."/>
            <person name="Rivero F."/>
            <person name="John U."/>
            <person name="Schleicher M."/>
            <person name="Eichinger L."/>
            <person name="Platzer M."/>
            <person name="Noegel A.A."/>
            <person name="Schaap P."/>
            <person name="Gloeckner G."/>
        </authorList>
    </citation>
    <scope>NUCLEOTIDE SEQUENCE [LARGE SCALE GENOMIC DNA]</scope>
    <source>
        <strain evidence="6">SH3</strain>
    </source>
</reference>
<evidence type="ECO:0000313" key="5">
    <source>
        <dbReference type="EMBL" id="EGG23700.1"/>
    </source>
</evidence>
<keyword evidence="1" id="KW-0863">Zinc-finger</keyword>
<feature type="compositionally biased region" description="Low complexity" evidence="3">
    <location>
        <begin position="241"/>
        <end position="302"/>
    </location>
</feature>
<keyword evidence="1 5" id="KW-0812">Transmembrane</keyword>
<dbReference type="STRING" id="1054147.F4PMV6"/>
<keyword evidence="1" id="KW-0862">Zinc</keyword>
<evidence type="ECO:0000256" key="1">
    <source>
        <dbReference type="RuleBase" id="RU367073"/>
    </source>
</evidence>
<dbReference type="AlphaFoldDB" id="F4PMV6"/>
<dbReference type="OrthoDB" id="20953at2759"/>
<accession>F4PMV6</accession>
<dbReference type="KEGG" id="dfa:DFA_05834"/>
<dbReference type="PANTHER" id="PTHR22166">
    <property type="entry name" value="ENDOPLASMIC RETICULUM JUNCTION FORMATION PROTEIN LUNAPARK"/>
    <property type="match status" value="1"/>
</dbReference>
<gene>
    <name evidence="5" type="ORF">DFA_05834</name>
</gene>
<dbReference type="RefSeq" id="XP_004361551.1">
    <property type="nucleotide sequence ID" value="XM_004361494.1"/>
</dbReference>
<dbReference type="GO" id="GO:0008270">
    <property type="term" value="F:zinc ion binding"/>
    <property type="evidence" value="ECO:0007669"/>
    <property type="project" value="UniProtKB-KW"/>
</dbReference>
<dbReference type="GO" id="GO:0098826">
    <property type="term" value="C:endoplasmic reticulum tubular network membrane"/>
    <property type="evidence" value="ECO:0007669"/>
    <property type="project" value="UniProtKB-UniRule"/>
</dbReference>
<dbReference type="OMA" id="CGYFNPS"/>
<protein>
    <recommendedName>
        <fullName evidence="1">Endoplasmic reticulum junction formation protein lunapark</fullName>
    </recommendedName>
</protein>
<feature type="compositionally biased region" description="Low complexity" evidence="3">
    <location>
        <begin position="413"/>
        <end position="456"/>
    </location>
</feature>
<feature type="transmembrane region" description="Helical" evidence="1">
    <location>
        <begin position="103"/>
        <end position="124"/>
    </location>
</feature>
<evidence type="ECO:0000259" key="4">
    <source>
        <dbReference type="Pfam" id="PF10058"/>
    </source>
</evidence>
<comment type="similarity">
    <text evidence="1">Belongs to the lunapark family.</text>
</comment>
<feature type="domain" description="Lunapark zinc ribbon" evidence="4">
    <location>
        <begin position="351"/>
        <end position="401"/>
    </location>
</feature>
<keyword evidence="1" id="KW-1133">Transmembrane helix</keyword>
<evidence type="ECO:0000313" key="6">
    <source>
        <dbReference type="Proteomes" id="UP000007797"/>
    </source>
</evidence>